<sequence length="371" mass="42251">MEIYYPYSWKNVLWHGRPEDKRLLILDGHSSHVNLRFSEFCDSHNIICFCLPAHSTHILQPLDVGLFGPLQKYYGKVVENYHISTNIGINYRNFLPLYKQARSQAYSVANIKSAFHKTGIVPFLPHMFLPQQLQSSRSVPSTSSQDSFPLEKTPYTKCQLRQQTNRALDFIKTATAGEICNLILRFSHTVEYGLTTTDIATTEMQRLRVEIKIAKDIKKDRRILSRARVITRAEALQAMQEANAKKQKQWPKQTSTMNATTPQRWREANTIPRTLSTIHVTPFTPRVCFDLSKPRSIPHSLQQQRIRQNALAFGEPAWISSSLDEESSTTNSGNISPLVTSTGHGDAPLPSPSSEPIAEQLHRMHLRTCNK</sequence>
<feature type="region of interest" description="Disordered" evidence="1">
    <location>
        <begin position="322"/>
        <end position="356"/>
    </location>
</feature>
<dbReference type="OrthoDB" id="4207519at2759"/>
<accession>A0A3N4IYC7</accession>
<feature type="compositionally biased region" description="Polar residues" evidence="1">
    <location>
        <begin position="250"/>
        <end position="262"/>
    </location>
</feature>
<gene>
    <name evidence="3" type="ORF">L873DRAFT_1715716</name>
</gene>
<dbReference type="GO" id="GO:0005634">
    <property type="term" value="C:nucleus"/>
    <property type="evidence" value="ECO:0007669"/>
    <property type="project" value="TreeGrafter"/>
</dbReference>
<dbReference type="Pfam" id="PF03184">
    <property type="entry name" value="DDE_1"/>
    <property type="match status" value="1"/>
</dbReference>
<proteinExistence type="predicted"/>
<evidence type="ECO:0000313" key="3">
    <source>
        <dbReference type="EMBL" id="RPA90989.1"/>
    </source>
</evidence>
<dbReference type="EMBL" id="ML120507">
    <property type="protein sequence ID" value="RPA90989.1"/>
    <property type="molecule type" value="Genomic_DNA"/>
</dbReference>
<dbReference type="PANTHER" id="PTHR19303:SF74">
    <property type="entry name" value="POGO TRANSPOSABLE ELEMENT WITH KRAB DOMAIN"/>
    <property type="match status" value="1"/>
</dbReference>
<dbReference type="AlphaFoldDB" id="A0A3N4IYC7"/>
<dbReference type="PANTHER" id="PTHR19303">
    <property type="entry name" value="TRANSPOSON"/>
    <property type="match status" value="1"/>
</dbReference>
<dbReference type="STRING" id="1336337.A0A3N4IYC7"/>
<name>A0A3N4IYC7_9PEZI</name>
<dbReference type="GO" id="GO:0003677">
    <property type="term" value="F:DNA binding"/>
    <property type="evidence" value="ECO:0007669"/>
    <property type="project" value="TreeGrafter"/>
</dbReference>
<protein>
    <submittedName>
        <fullName evidence="3">DDE-domain-containing protein</fullName>
    </submittedName>
</protein>
<evidence type="ECO:0000259" key="2">
    <source>
        <dbReference type="Pfam" id="PF03184"/>
    </source>
</evidence>
<evidence type="ECO:0000256" key="1">
    <source>
        <dbReference type="SAM" id="MobiDB-lite"/>
    </source>
</evidence>
<feature type="compositionally biased region" description="Polar residues" evidence="1">
    <location>
        <begin position="328"/>
        <end position="343"/>
    </location>
</feature>
<dbReference type="InterPro" id="IPR050863">
    <property type="entry name" value="CenT-Element_Derived"/>
</dbReference>
<organism evidence="3 4">
    <name type="scientific">Choiromyces venosus 120613-1</name>
    <dbReference type="NCBI Taxonomy" id="1336337"/>
    <lineage>
        <taxon>Eukaryota</taxon>
        <taxon>Fungi</taxon>
        <taxon>Dikarya</taxon>
        <taxon>Ascomycota</taxon>
        <taxon>Pezizomycotina</taxon>
        <taxon>Pezizomycetes</taxon>
        <taxon>Pezizales</taxon>
        <taxon>Tuberaceae</taxon>
        <taxon>Choiromyces</taxon>
    </lineage>
</organism>
<feature type="domain" description="DDE-1" evidence="2">
    <location>
        <begin position="17"/>
        <end position="115"/>
    </location>
</feature>
<reference evidence="3 4" key="1">
    <citation type="journal article" date="2018" name="Nat. Ecol. Evol.">
        <title>Pezizomycetes genomes reveal the molecular basis of ectomycorrhizal truffle lifestyle.</title>
        <authorList>
            <person name="Murat C."/>
            <person name="Payen T."/>
            <person name="Noel B."/>
            <person name="Kuo A."/>
            <person name="Morin E."/>
            <person name="Chen J."/>
            <person name="Kohler A."/>
            <person name="Krizsan K."/>
            <person name="Balestrini R."/>
            <person name="Da Silva C."/>
            <person name="Montanini B."/>
            <person name="Hainaut M."/>
            <person name="Levati E."/>
            <person name="Barry K.W."/>
            <person name="Belfiori B."/>
            <person name="Cichocki N."/>
            <person name="Clum A."/>
            <person name="Dockter R.B."/>
            <person name="Fauchery L."/>
            <person name="Guy J."/>
            <person name="Iotti M."/>
            <person name="Le Tacon F."/>
            <person name="Lindquist E.A."/>
            <person name="Lipzen A."/>
            <person name="Malagnac F."/>
            <person name="Mello A."/>
            <person name="Molinier V."/>
            <person name="Miyauchi S."/>
            <person name="Poulain J."/>
            <person name="Riccioni C."/>
            <person name="Rubini A."/>
            <person name="Sitrit Y."/>
            <person name="Splivallo R."/>
            <person name="Traeger S."/>
            <person name="Wang M."/>
            <person name="Zifcakova L."/>
            <person name="Wipf D."/>
            <person name="Zambonelli A."/>
            <person name="Paolocci F."/>
            <person name="Nowrousian M."/>
            <person name="Ottonello S."/>
            <person name="Baldrian P."/>
            <person name="Spatafora J.W."/>
            <person name="Henrissat B."/>
            <person name="Nagy L.G."/>
            <person name="Aury J.M."/>
            <person name="Wincker P."/>
            <person name="Grigoriev I.V."/>
            <person name="Bonfante P."/>
            <person name="Martin F.M."/>
        </authorList>
    </citation>
    <scope>NUCLEOTIDE SEQUENCE [LARGE SCALE GENOMIC DNA]</scope>
    <source>
        <strain evidence="3 4">120613-1</strain>
    </source>
</reference>
<dbReference type="Proteomes" id="UP000276215">
    <property type="component" value="Unassembled WGS sequence"/>
</dbReference>
<evidence type="ECO:0000313" key="4">
    <source>
        <dbReference type="Proteomes" id="UP000276215"/>
    </source>
</evidence>
<keyword evidence="4" id="KW-1185">Reference proteome</keyword>
<dbReference type="InterPro" id="IPR004875">
    <property type="entry name" value="DDE_SF_endonuclease_dom"/>
</dbReference>
<feature type="region of interest" description="Disordered" evidence="1">
    <location>
        <begin position="243"/>
        <end position="262"/>
    </location>
</feature>